<sequence>MPEGMQIWLVVEIMITETTALGSVAEMDKMIASSAIYWLDQSSRGIDQREKSAMNRLRGVQRALDKHITSFLVTQALEEQLEAQVSF</sequence>
<evidence type="ECO:0000313" key="1">
    <source>
        <dbReference type="EMBL" id="KAK8562199.1"/>
    </source>
</evidence>
<evidence type="ECO:0000313" key="2">
    <source>
        <dbReference type="Proteomes" id="UP001472677"/>
    </source>
</evidence>
<dbReference type="EMBL" id="JBBPBM010000013">
    <property type="protein sequence ID" value="KAK8562199.1"/>
    <property type="molecule type" value="Genomic_DNA"/>
</dbReference>
<proteinExistence type="predicted"/>
<accession>A0ABR2EJM8</accession>
<comment type="caution">
    <text evidence="1">The sequence shown here is derived from an EMBL/GenBank/DDBJ whole genome shotgun (WGS) entry which is preliminary data.</text>
</comment>
<organism evidence="1 2">
    <name type="scientific">Hibiscus sabdariffa</name>
    <name type="common">roselle</name>
    <dbReference type="NCBI Taxonomy" id="183260"/>
    <lineage>
        <taxon>Eukaryota</taxon>
        <taxon>Viridiplantae</taxon>
        <taxon>Streptophyta</taxon>
        <taxon>Embryophyta</taxon>
        <taxon>Tracheophyta</taxon>
        <taxon>Spermatophyta</taxon>
        <taxon>Magnoliopsida</taxon>
        <taxon>eudicotyledons</taxon>
        <taxon>Gunneridae</taxon>
        <taxon>Pentapetalae</taxon>
        <taxon>rosids</taxon>
        <taxon>malvids</taxon>
        <taxon>Malvales</taxon>
        <taxon>Malvaceae</taxon>
        <taxon>Malvoideae</taxon>
        <taxon>Hibiscus</taxon>
    </lineage>
</organism>
<keyword evidence="2" id="KW-1185">Reference proteome</keyword>
<dbReference type="Proteomes" id="UP001472677">
    <property type="component" value="Unassembled WGS sequence"/>
</dbReference>
<name>A0ABR2EJM8_9ROSI</name>
<gene>
    <name evidence="1" type="ORF">V6N12_049246</name>
</gene>
<protein>
    <submittedName>
        <fullName evidence="1">Uncharacterized protein</fullName>
    </submittedName>
</protein>
<reference evidence="1 2" key="1">
    <citation type="journal article" date="2024" name="G3 (Bethesda)">
        <title>Genome assembly of Hibiscus sabdariffa L. provides insights into metabolisms of medicinal natural products.</title>
        <authorList>
            <person name="Kim T."/>
        </authorList>
    </citation>
    <scope>NUCLEOTIDE SEQUENCE [LARGE SCALE GENOMIC DNA]</scope>
    <source>
        <strain evidence="1">TK-2024</strain>
        <tissue evidence="1">Old leaves</tissue>
    </source>
</reference>